<accession>A0A939H6D7</accession>
<reference evidence="1" key="1">
    <citation type="submission" date="2021-03" db="EMBL/GenBank/DDBJ databases">
        <title>Proteiniclasticum marinus sp. nov., isolated from tidal flat sediment.</title>
        <authorList>
            <person name="Namirimu T."/>
            <person name="Yang J.-A."/>
            <person name="Yang S.-H."/>
            <person name="Kim Y.-J."/>
            <person name="Kwon K.K."/>
        </authorList>
    </citation>
    <scope>NUCLEOTIDE SEQUENCE</scope>
    <source>
        <strain evidence="1">SCR006</strain>
    </source>
</reference>
<evidence type="ECO:0000313" key="2">
    <source>
        <dbReference type="Proteomes" id="UP000664218"/>
    </source>
</evidence>
<comment type="caution">
    <text evidence="1">The sequence shown here is derived from an EMBL/GenBank/DDBJ whole genome shotgun (WGS) entry which is preliminary data.</text>
</comment>
<dbReference type="AlphaFoldDB" id="A0A939H6D7"/>
<evidence type="ECO:0000313" key="1">
    <source>
        <dbReference type="EMBL" id="MBO1265044.1"/>
    </source>
</evidence>
<organism evidence="1 2">
    <name type="scientific">Proteiniclasticum aestuarii</name>
    <dbReference type="NCBI Taxonomy" id="2817862"/>
    <lineage>
        <taxon>Bacteria</taxon>
        <taxon>Bacillati</taxon>
        <taxon>Bacillota</taxon>
        <taxon>Clostridia</taxon>
        <taxon>Eubacteriales</taxon>
        <taxon>Clostridiaceae</taxon>
        <taxon>Proteiniclasticum</taxon>
    </lineage>
</organism>
<dbReference type="Proteomes" id="UP000664218">
    <property type="component" value="Unassembled WGS sequence"/>
</dbReference>
<protein>
    <submittedName>
        <fullName evidence="1">Uncharacterized protein</fullName>
    </submittedName>
</protein>
<keyword evidence="2" id="KW-1185">Reference proteome</keyword>
<name>A0A939H6D7_9CLOT</name>
<gene>
    <name evidence="1" type="ORF">J3A84_08400</name>
</gene>
<dbReference type="RefSeq" id="WP_207599562.1">
    <property type="nucleotide sequence ID" value="NZ_JAFNJU010000005.1"/>
</dbReference>
<dbReference type="EMBL" id="JAFNJU010000005">
    <property type="protein sequence ID" value="MBO1265044.1"/>
    <property type="molecule type" value="Genomic_DNA"/>
</dbReference>
<proteinExistence type="predicted"/>
<sequence length="230" mass="26723">MRKENIITKEKIEIGILKDLLPHYELEKLEAAYPELRFIQCRKAPETDDIHFFIGPDPSGHDPFGASVDLLKDPIAFWDYKRRVMAYTWLKDLPLTDLTDLYEAWYILKFLCQEIHNTRARKLGRDMAALEVQSPPEVLELFRSEILLILTKPSSSARIRGSLWKNYSNQLKKTKTPLAGIKTPEDPRSEDTLLEELRILEKEALATRLFFGTSPILYKETEEKDAEKSK</sequence>